<feature type="transmembrane region" description="Helical" evidence="1">
    <location>
        <begin position="127"/>
        <end position="147"/>
    </location>
</feature>
<name>A0ABW6T846_9NOCA</name>
<feature type="transmembrane region" description="Helical" evidence="1">
    <location>
        <begin position="39"/>
        <end position="56"/>
    </location>
</feature>
<reference evidence="2 3" key="1">
    <citation type="submission" date="2024-10" db="EMBL/GenBank/DDBJ databases">
        <title>The Natural Products Discovery Center: Release of the First 8490 Sequenced Strains for Exploring Actinobacteria Biosynthetic Diversity.</title>
        <authorList>
            <person name="Kalkreuter E."/>
            <person name="Kautsar S.A."/>
            <person name="Yang D."/>
            <person name="Bader C.D."/>
            <person name="Teijaro C.N."/>
            <person name="Fluegel L."/>
            <person name="Davis C.M."/>
            <person name="Simpson J.R."/>
            <person name="Lauterbach L."/>
            <person name="Steele A.D."/>
            <person name="Gui C."/>
            <person name="Meng S."/>
            <person name="Li G."/>
            <person name="Viehrig K."/>
            <person name="Ye F."/>
            <person name="Su P."/>
            <person name="Kiefer A.F."/>
            <person name="Nichols A."/>
            <person name="Cepeda A.J."/>
            <person name="Yan W."/>
            <person name="Fan B."/>
            <person name="Jiang Y."/>
            <person name="Adhikari A."/>
            <person name="Zheng C.-J."/>
            <person name="Schuster L."/>
            <person name="Cowan T.M."/>
            <person name="Smanski M.J."/>
            <person name="Chevrette M.G."/>
            <person name="De Carvalho L.P.S."/>
            <person name="Shen B."/>
        </authorList>
    </citation>
    <scope>NUCLEOTIDE SEQUENCE [LARGE SCALE GENOMIC DNA]</scope>
    <source>
        <strain evidence="2 3">NPDC001867</strain>
    </source>
</reference>
<sequence length="209" mass="21775">MVKVADDVARLCCRHIVVFLRRGGREVFVMMWSSDRIRGGLAGVTCGILAFAAHGIERDSPNSAALMLVLLVSGVVGAVVGCSAGRGRLWLFGMLALGQLLGHTALASTEPPRPSHPSEISGCGGGWIMLAAHAAATMLCALLIAAAERLYRAVAGLVSTLLSTFSPRPALDDPLSGVRYAADRRGAILLRGAISRRGPPFPLPVVVAA</sequence>
<organism evidence="2 3">
    <name type="scientific">Nocardia elegans</name>
    <dbReference type="NCBI Taxonomy" id="300029"/>
    <lineage>
        <taxon>Bacteria</taxon>
        <taxon>Bacillati</taxon>
        <taxon>Actinomycetota</taxon>
        <taxon>Actinomycetes</taxon>
        <taxon>Mycobacteriales</taxon>
        <taxon>Nocardiaceae</taxon>
        <taxon>Nocardia</taxon>
    </lineage>
</organism>
<keyword evidence="1" id="KW-0812">Transmembrane</keyword>
<dbReference type="RefSeq" id="WP_195022670.1">
    <property type="nucleotide sequence ID" value="NZ_JADLPS010000006.1"/>
</dbReference>
<keyword evidence="1" id="KW-1133">Transmembrane helix</keyword>
<dbReference type="Proteomes" id="UP001602089">
    <property type="component" value="Unassembled WGS sequence"/>
</dbReference>
<keyword evidence="3" id="KW-1185">Reference proteome</keyword>
<proteinExistence type="predicted"/>
<feature type="transmembrane region" description="Helical" evidence="1">
    <location>
        <begin position="62"/>
        <end position="82"/>
    </location>
</feature>
<dbReference type="EMBL" id="JBIATK010000002">
    <property type="protein sequence ID" value="MFF4022331.1"/>
    <property type="molecule type" value="Genomic_DNA"/>
</dbReference>
<keyword evidence="1" id="KW-0472">Membrane</keyword>
<feature type="transmembrane region" description="Helical" evidence="1">
    <location>
        <begin position="89"/>
        <end position="107"/>
    </location>
</feature>
<evidence type="ECO:0000256" key="1">
    <source>
        <dbReference type="SAM" id="Phobius"/>
    </source>
</evidence>
<protein>
    <submittedName>
        <fullName evidence="2">Uncharacterized protein</fullName>
    </submittedName>
</protein>
<gene>
    <name evidence="2" type="ORF">ACFYY5_05765</name>
</gene>
<evidence type="ECO:0000313" key="2">
    <source>
        <dbReference type="EMBL" id="MFF4022331.1"/>
    </source>
</evidence>
<comment type="caution">
    <text evidence="2">The sequence shown here is derived from an EMBL/GenBank/DDBJ whole genome shotgun (WGS) entry which is preliminary data.</text>
</comment>
<accession>A0ABW6T846</accession>
<evidence type="ECO:0000313" key="3">
    <source>
        <dbReference type="Proteomes" id="UP001602089"/>
    </source>
</evidence>